<name>A0AAW2GW14_9HYME</name>
<dbReference type="EMBL" id="JADYXP020000002">
    <property type="protein sequence ID" value="KAL0131479.1"/>
    <property type="molecule type" value="Genomic_DNA"/>
</dbReference>
<dbReference type="Proteomes" id="UP001430953">
    <property type="component" value="Unassembled WGS sequence"/>
</dbReference>
<sequence length="225" mass="25523">MHDPFPPLRKSAWLLLPRTTLASFRPSFRGGNPNCLEVTFYSLIHFVDGTNDTEYIHQAANETGRDTKYVLRAFYLLQSSSKSLVETDENLGCDEENRRGANVNTPKMAITRSALHAGRSVHSVRDVILRSCLSEYENFLSAVKNMRNCGAINDATTRPRLLSYTDHLRFRHEKTKGTINNHRLPCLSSYRTPPGHLSPLSLSQHISTQFNASLKNFLCRILCKK</sequence>
<reference evidence="1 2" key="1">
    <citation type="submission" date="2023-03" db="EMBL/GenBank/DDBJ databases">
        <title>High recombination rates correlate with genetic variation in Cardiocondyla obscurior ants.</title>
        <authorList>
            <person name="Errbii M."/>
        </authorList>
    </citation>
    <scope>NUCLEOTIDE SEQUENCE [LARGE SCALE GENOMIC DNA]</scope>
    <source>
        <strain evidence="1">Alpha-2009</strain>
        <tissue evidence="1">Whole body</tissue>
    </source>
</reference>
<accession>A0AAW2GW14</accession>
<gene>
    <name evidence="1" type="ORF">PUN28_002778</name>
</gene>
<organism evidence="1 2">
    <name type="scientific">Cardiocondyla obscurior</name>
    <dbReference type="NCBI Taxonomy" id="286306"/>
    <lineage>
        <taxon>Eukaryota</taxon>
        <taxon>Metazoa</taxon>
        <taxon>Ecdysozoa</taxon>
        <taxon>Arthropoda</taxon>
        <taxon>Hexapoda</taxon>
        <taxon>Insecta</taxon>
        <taxon>Pterygota</taxon>
        <taxon>Neoptera</taxon>
        <taxon>Endopterygota</taxon>
        <taxon>Hymenoptera</taxon>
        <taxon>Apocrita</taxon>
        <taxon>Aculeata</taxon>
        <taxon>Formicoidea</taxon>
        <taxon>Formicidae</taxon>
        <taxon>Myrmicinae</taxon>
        <taxon>Cardiocondyla</taxon>
    </lineage>
</organism>
<keyword evidence="2" id="KW-1185">Reference proteome</keyword>
<evidence type="ECO:0000313" key="2">
    <source>
        <dbReference type="Proteomes" id="UP001430953"/>
    </source>
</evidence>
<comment type="caution">
    <text evidence="1">The sequence shown here is derived from an EMBL/GenBank/DDBJ whole genome shotgun (WGS) entry which is preliminary data.</text>
</comment>
<proteinExistence type="predicted"/>
<evidence type="ECO:0000313" key="1">
    <source>
        <dbReference type="EMBL" id="KAL0131479.1"/>
    </source>
</evidence>
<dbReference type="AlphaFoldDB" id="A0AAW2GW14"/>
<protein>
    <submittedName>
        <fullName evidence="1">Uncharacterized protein</fullName>
    </submittedName>
</protein>